<dbReference type="Proteomes" id="UP000014071">
    <property type="component" value="Unassembled WGS sequence"/>
</dbReference>
<protein>
    <submittedName>
        <fullName evidence="2">Uncharacterized protein</fullName>
    </submittedName>
</protein>
<reference evidence="3" key="1">
    <citation type="journal article" date="2013" name="Genome Announc.">
        <title>Draft genome sequence of the basidiomycetous yeast-like fungus Pseudozyma hubeiensis SY62, which produces an abundant amount of the biosurfactant mannosylerythritol lipids.</title>
        <authorList>
            <person name="Konishi M."/>
            <person name="Hatada Y."/>
            <person name="Horiuchi J."/>
        </authorList>
    </citation>
    <scope>NUCLEOTIDE SEQUENCE [LARGE SCALE GENOMIC DNA]</scope>
    <source>
        <strain evidence="3">SY62</strain>
    </source>
</reference>
<evidence type="ECO:0000256" key="1">
    <source>
        <dbReference type="SAM" id="MobiDB-lite"/>
    </source>
</evidence>
<dbReference type="RefSeq" id="XP_012193322.1">
    <property type="nucleotide sequence ID" value="XM_012337932.1"/>
</dbReference>
<gene>
    <name evidence="2" type="ORF">PHSY_007338</name>
</gene>
<organism evidence="2 3">
    <name type="scientific">Pseudozyma hubeiensis (strain SY62)</name>
    <name type="common">Yeast</name>
    <dbReference type="NCBI Taxonomy" id="1305764"/>
    <lineage>
        <taxon>Eukaryota</taxon>
        <taxon>Fungi</taxon>
        <taxon>Dikarya</taxon>
        <taxon>Basidiomycota</taxon>
        <taxon>Ustilaginomycotina</taxon>
        <taxon>Ustilaginomycetes</taxon>
        <taxon>Ustilaginales</taxon>
        <taxon>Ustilaginaceae</taxon>
        <taxon>Pseudozyma</taxon>
    </lineage>
</organism>
<dbReference type="EMBL" id="DF238832">
    <property type="protein sequence ID" value="GAC99735.1"/>
    <property type="molecule type" value="Genomic_DNA"/>
</dbReference>
<dbReference type="GeneID" id="24112601"/>
<dbReference type="HOGENOM" id="CLU_2292928_0_0_1"/>
<accession>R9PNM7</accession>
<feature type="region of interest" description="Disordered" evidence="1">
    <location>
        <begin position="64"/>
        <end position="89"/>
    </location>
</feature>
<keyword evidence="3" id="KW-1185">Reference proteome</keyword>
<sequence>MGRGGRDLSLVIEMGLFAVEVHIDPRQLNVRGTGHSYVFSHSRPKHRRLQIVLGLSFSVGRSAAPGSTLDTSSSVCLGPDGSPESSLPLTVRIPPKTVPYL</sequence>
<name>R9PNM7_PSEHS</name>
<evidence type="ECO:0000313" key="3">
    <source>
        <dbReference type="Proteomes" id="UP000014071"/>
    </source>
</evidence>
<evidence type="ECO:0000313" key="2">
    <source>
        <dbReference type="EMBL" id="GAC99735.1"/>
    </source>
</evidence>
<dbReference type="AlphaFoldDB" id="R9PNM7"/>
<proteinExistence type="predicted"/>